<proteinExistence type="inferred from homology"/>
<dbReference type="InterPro" id="IPR002491">
    <property type="entry name" value="ABC_transptr_periplasmic_BD"/>
</dbReference>
<dbReference type="EMBL" id="JBEDNP010000007">
    <property type="protein sequence ID" value="MEQ3539933.1"/>
    <property type="molecule type" value="Genomic_DNA"/>
</dbReference>
<dbReference type="PROSITE" id="PS00099">
    <property type="entry name" value="THIOLASE_3"/>
    <property type="match status" value="1"/>
</dbReference>
<sequence length="329" mass="35104">MTTIGSRARTRDRARLDRRAFLQAAGVLGTTALLSACGGGGEGAAQSGRTRSLEGARGPVEIPAAPARIVCTDHYTPSALLDVGVEPIAVADFAPNFLLADYVPVYQRLPKVGRTNSADPEKVLSFQPDLVLGTLLPNAPDPSYDRFLAAVPTLYLPSRAAGDWRERAIAAADAVGRRSAAEELRDTFDRRAQEIRTTHADVLGRTRWSMVMGGRNPGQWTLALPDSWGGVVLAAAGIRFSDISQATGTVKDFSSEELGLLRDSDVIVVQGDNDGSTSDGVADVLASPVWNSLPAVAAGRAQPLPYFNTLHYRQGLAMLDRIEEIIRGV</sequence>
<protein>
    <submittedName>
        <fullName evidence="7">ABC transporter substrate-binding protein</fullName>
    </submittedName>
</protein>
<dbReference type="Pfam" id="PF01497">
    <property type="entry name" value="Peripla_BP_2"/>
    <property type="match status" value="1"/>
</dbReference>
<feature type="transmembrane region" description="Helical" evidence="5">
    <location>
        <begin position="20"/>
        <end position="41"/>
    </location>
</feature>
<accession>A0ABV1JX59</accession>
<evidence type="ECO:0000256" key="1">
    <source>
        <dbReference type="ARBA" id="ARBA00004196"/>
    </source>
</evidence>
<evidence type="ECO:0000256" key="5">
    <source>
        <dbReference type="SAM" id="Phobius"/>
    </source>
</evidence>
<dbReference type="InterPro" id="IPR006311">
    <property type="entry name" value="TAT_signal"/>
</dbReference>
<evidence type="ECO:0000313" key="8">
    <source>
        <dbReference type="Proteomes" id="UP001464923"/>
    </source>
</evidence>
<dbReference type="InterPro" id="IPR051313">
    <property type="entry name" value="Bact_iron-sidero_bind"/>
</dbReference>
<evidence type="ECO:0000313" key="7">
    <source>
        <dbReference type="EMBL" id="MEQ3539933.1"/>
    </source>
</evidence>
<evidence type="ECO:0000256" key="4">
    <source>
        <dbReference type="ARBA" id="ARBA00022729"/>
    </source>
</evidence>
<dbReference type="Gene3D" id="3.40.50.1980">
    <property type="entry name" value="Nitrogenase molybdenum iron protein domain"/>
    <property type="match status" value="2"/>
</dbReference>
<dbReference type="SUPFAM" id="SSF53807">
    <property type="entry name" value="Helical backbone' metal receptor"/>
    <property type="match status" value="1"/>
</dbReference>
<dbReference type="PANTHER" id="PTHR30532:SF1">
    <property type="entry name" value="IRON(3+)-HYDROXAMATE-BINDING PROTEIN FHUD"/>
    <property type="match status" value="1"/>
</dbReference>
<dbReference type="PROSITE" id="PS51318">
    <property type="entry name" value="TAT"/>
    <property type="match status" value="1"/>
</dbReference>
<evidence type="ECO:0000256" key="3">
    <source>
        <dbReference type="ARBA" id="ARBA00022448"/>
    </source>
</evidence>
<feature type="domain" description="Fe/B12 periplasmic-binding" evidence="6">
    <location>
        <begin position="68"/>
        <end position="329"/>
    </location>
</feature>
<organism evidence="7 8">
    <name type="scientific">Pseudonocardia tropica</name>
    <dbReference type="NCBI Taxonomy" id="681289"/>
    <lineage>
        <taxon>Bacteria</taxon>
        <taxon>Bacillati</taxon>
        <taxon>Actinomycetota</taxon>
        <taxon>Actinomycetes</taxon>
        <taxon>Pseudonocardiales</taxon>
        <taxon>Pseudonocardiaceae</taxon>
        <taxon>Pseudonocardia</taxon>
    </lineage>
</organism>
<dbReference type="RefSeq" id="WP_345653703.1">
    <property type="nucleotide sequence ID" value="NZ_BAABLY010000090.1"/>
</dbReference>
<comment type="similarity">
    <text evidence="2">Belongs to the bacterial solute-binding protein 8 family.</text>
</comment>
<dbReference type="Proteomes" id="UP001464923">
    <property type="component" value="Unassembled WGS sequence"/>
</dbReference>
<keyword evidence="5" id="KW-0812">Transmembrane</keyword>
<evidence type="ECO:0000256" key="2">
    <source>
        <dbReference type="ARBA" id="ARBA00008814"/>
    </source>
</evidence>
<gene>
    <name evidence="7" type="ORF">WHI96_13980</name>
</gene>
<dbReference type="PROSITE" id="PS50983">
    <property type="entry name" value="FE_B12_PBP"/>
    <property type="match status" value="1"/>
</dbReference>
<name>A0ABV1JX59_9PSEU</name>
<keyword evidence="4" id="KW-0732">Signal</keyword>
<keyword evidence="3" id="KW-0813">Transport</keyword>
<evidence type="ECO:0000259" key="6">
    <source>
        <dbReference type="PROSITE" id="PS50983"/>
    </source>
</evidence>
<comment type="subcellular location">
    <subcellularLocation>
        <location evidence="1">Cell envelope</location>
    </subcellularLocation>
</comment>
<comment type="caution">
    <text evidence="7">The sequence shown here is derived from an EMBL/GenBank/DDBJ whole genome shotgun (WGS) entry which is preliminary data.</text>
</comment>
<keyword evidence="5" id="KW-1133">Transmembrane helix</keyword>
<keyword evidence="5" id="KW-0472">Membrane</keyword>
<reference evidence="7 8" key="1">
    <citation type="submission" date="2024-03" db="EMBL/GenBank/DDBJ databases">
        <title>Draft genome sequence of Pseudonocardia tropica JCM 19149.</title>
        <authorList>
            <person name="Butdee W."/>
            <person name="Duangmal K."/>
        </authorList>
    </citation>
    <scope>NUCLEOTIDE SEQUENCE [LARGE SCALE GENOMIC DNA]</scope>
    <source>
        <strain evidence="7 8">JCM 19149</strain>
    </source>
</reference>
<dbReference type="InterPro" id="IPR020610">
    <property type="entry name" value="Thiolase_AS"/>
</dbReference>
<keyword evidence="8" id="KW-1185">Reference proteome</keyword>
<dbReference type="PANTHER" id="PTHR30532">
    <property type="entry name" value="IRON III DICITRATE-BINDING PERIPLASMIC PROTEIN"/>
    <property type="match status" value="1"/>
</dbReference>